<evidence type="ECO:0000256" key="2">
    <source>
        <dbReference type="ARBA" id="ARBA00022475"/>
    </source>
</evidence>
<keyword evidence="6 8" id="KW-0449">Lipoprotein</keyword>
<accession>A0A845B214</accession>
<dbReference type="PROSITE" id="PS51257">
    <property type="entry name" value="PROKAR_LIPOPROTEIN"/>
    <property type="match status" value="1"/>
</dbReference>
<evidence type="ECO:0000256" key="7">
    <source>
        <dbReference type="SAM" id="SignalP"/>
    </source>
</evidence>
<keyword evidence="5" id="KW-0564">Palmitate</keyword>
<dbReference type="InterPro" id="IPR012556">
    <property type="entry name" value="Entericidin"/>
</dbReference>
<dbReference type="GO" id="GO:0009636">
    <property type="term" value="P:response to toxic substance"/>
    <property type="evidence" value="ECO:0007669"/>
    <property type="project" value="InterPro"/>
</dbReference>
<name>A0A845B214_9SPHN</name>
<sequence>MTRKFLIAVGIAAMTITTAACNTVKGVGEDIESVGEAGDRAI</sequence>
<evidence type="ECO:0000313" key="9">
    <source>
        <dbReference type="Proteomes" id="UP000431922"/>
    </source>
</evidence>
<evidence type="ECO:0000313" key="8">
    <source>
        <dbReference type="EMBL" id="MXP45301.1"/>
    </source>
</evidence>
<evidence type="ECO:0000256" key="5">
    <source>
        <dbReference type="ARBA" id="ARBA00023139"/>
    </source>
</evidence>
<dbReference type="Pfam" id="PF08085">
    <property type="entry name" value="Entericidin"/>
    <property type="match status" value="1"/>
</dbReference>
<evidence type="ECO:0000256" key="4">
    <source>
        <dbReference type="ARBA" id="ARBA00023136"/>
    </source>
</evidence>
<proteinExistence type="inferred from homology"/>
<evidence type="ECO:0000256" key="1">
    <source>
        <dbReference type="ARBA" id="ARBA00010296"/>
    </source>
</evidence>
<keyword evidence="2" id="KW-1003">Cell membrane</keyword>
<feature type="signal peptide" evidence="7">
    <location>
        <begin position="1"/>
        <end position="19"/>
    </location>
</feature>
<dbReference type="Proteomes" id="UP000431922">
    <property type="component" value="Unassembled WGS sequence"/>
</dbReference>
<gene>
    <name evidence="8" type="ORF">GRI65_12665</name>
</gene>
<dbReference type="RefSeq" id="WP_160756916.1">
    <property type="nucleotide sequence ID" value="NZ_WTYL01000003.1"/>
</dbReference>
<dbReference type="EMBL" id="WTYL01000003">
    <property type="protein sequence ID" value="MXP45301.1"/>
    <property type="molecule type" value="Genomic_DNA"/>
</dbReference>
<dbReference type="GO" id="GO:0016020">
    <property type="term" value="C:membrane"/>
    <property type="evidence" value="ECO:0007669"/>
    <property type="project" value="InterPro"/>
</dbReference>
<evidence type="ECO:0000256" key="3">
    <source>
        <dbReference type="ARBA" id="ARBA00022729"/>
    </source>
</evidence>
<keyword evidence="3 7" id="KW-0732">Signal</keyword>
<evidence type="ECO:0000256" key="6">
    <source>
        <dbReference type="ARBA" id="ARBA00023288"/>
    </source>
</evidence>
<dbReference type="AlphaFoldDB" id="A0A845B214"/>
<protein>
    <submittedName>
        <fullName evidence="8">Entericidin A/B family lipoprotein</fullName>
    </submittedName>
</protein>
<keyword evidence="4" id="KW-0472">Membrane</keyword>
<dbReference type="OrthoDB" id="7363288at2"/>
<organism evidence="8 9">
    <name type="scientific">Allopontixanthobacter sediminis</name>
    <dbReference type="NCBI Taxonomy" id="1689985"/>
    <lineage>
        <taxon>Bacteria</taxon>
        <taxon>Pseudomonadati</taxon>
        <taxon>Pseudomonadota</taxon>
        <taxon>Alphaproteobacteria</taxon>
        <taxon>Sphingomonadales</taxon>
        <taxon>Erythrobacteraceae</taxon>
        <taxon>Allopontixanthobacter</taxon>
    </lineage>
</organism>
<keyword evidence="9" id="KW-1185">Reference proteome</keyword>
<feature type="chain" id="PRO_5032766885" evidence="7">
    <location>
        <begin position="20"/>
        <end position="42"/>
    </location>
</feature>
<reference evidence="8 9" key="1">
    <citation type="submission" date="2019-12" db="EMBL/GenBank/DDBJ databases">
        <title>Genomic-based taxomic classification of the family Erythrobacteraceae.</title>
        <authorList>
            <person name="Xu L."/>
        </authorList>
    </citation>
    <scope>NUCLEOTIDE SEQUENCE [LARGE SCALE GENOMIC DNA]</scope>
    <source>
        <strain evidence="8 9">KCTC 42453</strain>
    </source>
</reference>
<comment type="similarity">
    <text evidence="1">Belongs to the EcnA/EcnB lipoprotein family.</text>
</comment>
<comment type="caution">
    <text evidence="8">The sequence shown here is derived from an EMBL/GenBank/DDBJ whole genome shotgun (WGS) entry which is preliminary data.</text>
</comment>